<evidence type="ECO:0000259" key="2">
    <source>
        <dbReference type="PROSITE" id="PS51340"/>
    </source>
</evidence>
<reference evidence="3 4" key="1">
    <citation type="submission" date="2020-03" db="EMBL/GenBank/DDBJ databases">
        <title>Nocardioides sp. nov., isolated from fish.</title>
        <authorList>
            <person name="Hyun D.-W."/>
            <person name="Bae J.-W."/>
        </authorList>
    </citation>
    <scope>NUCLEOTIDE SEQUENCE [LARGE SCALE GENOMIC DNA]</scope>
    <source>
        <strain evidence="3 4">HDW12A</strain>
    </source>
</reference>
<gene>
    <name evidence="3" type="ORF">G7071_03410</name>
</gene>
<dbReference type="SUPFAM" id="SSF141673">
    <property type="entry name" value="MOSC N-terminal domain-like"/>
    <property type="match status" value="1"/>
</dbReference>
<dbReference type="EMBL" id="CP049866">
    <property type="protein sequence ID" value="QIK74620.1"/>
    <property type="molecule type" value="Genomic_DNA"/>
</dbReference>
<evidence type="ECO:0000313" key="3">
    <source>
        <dbReference type="EMBL" id="QIK74620.1"/>
    </source>
</evidence>
<dbReference type="GO" id="GO:0003824">
    <property type="term" value="F:catalytic activity"/>
    <property type="evidence" value="ECO:0007669"/>
    <property type="project" value="InterPro"/>
</dbReference>
<dbReference type="GO" id="GO:0030170">
    <property type="term" value="F:pyridoxal phosphate binding"/>
    <property type="evidence" value="ECO:0007669"/>
    <property type="project" value="InterPro"/>
</dbReference>
<feature type="region of interest" description="Disordered" evidence="1">
    <location>
        <begin position="1"/>
        <end position="23"/>
    </location>
</feature>
<dbReference type="PANTHER" id="PTHR14237">
    <property type="entry name" value="MOLYBDOPTERIN COFACTOR SULFURASE MOSC"/>
    <property type="match status" value="1"/>
</dbReference>
<keyword evidence="4" id="KW-1185">Reference proteome</keyword>
<dbReference type="PANTHER" id="PTHR14237:SF19">
    <property type="entry name" value="MITOCHONDRIAL AMIDOXIME REDUCING COMPONENT 1"/>
    <property type="match status" value="1"/>
</dbReference>
<dbReference type="PROSITE" id="PS51340">
    <property type="entry name" value="MOSC"/>
    <property type="match status" value="1"/>
</dbReference>
<dbReference type="KEGG" id="npi:G7071_03410"/>
<dbReference type="SUPFAM" id="SSF50800">
    <property type="entry name" value="PK beta-barrel domain-like"/>
    <property type="match status" value="1"/>
</dbReference>
<dbReference type="InterPro" id="IPR011037">
    <property type="entry name" value="Pyrv_Knase-like_insert_dom_sf"/>
</dbReference>
<dbReference type="AlphaFoldDB" id="A0A6G7YCX2"/>
<accession>A0A6G7YCX2</accession>
<dbReference type="Proteomes" id="UP000502035">
    <property type="component" value="Chromosome"/>
</dbReference>
<dbReference type="Pfam" id="PF03473">
    <property type="entry name" value="MOSC"/>
    <property type="match status" value="1"/>
</dbReference>
<organism evidence="3 4">
    <name type="scientific">Nocardioides piscis</name>
    <dbReference type="NCBI Taxonomy" id="2714938"/>
    <lineage>
        <taxon>Bacteria</taxon>
        <taxon>Bacillati</taxon>
        <taxon>Actinomycetota</taxon>
        <taxon>Actinomycetes</taxon>
        <taxon>Propionibacteriales</taxon>
        <taxon>Nocardioidaceae</taxon>
        <taxon>Nocardioides</taxon>
    </lineage>
</organism>
<dbReference type="InterPro" id="IPR005302">
    <property type="entry name" value="MoCF_Sase_C"/>
</dbReference>
<name>A0A6G7YCX2_9ACTN</name>
<dbReference type="Pfam" id="PF03476">
    <property type="entry name" value="MOSC_N"/>
    <property type="match status" value="1"/>
</dbReference>
<evidence type="ECO:0000313" key="4">
    <source>
        <dbReference type="Proteomes" id="UP000502035"/>
    </source>
</evidence>
<sequence>MQVTRLTTYPVKSMGSEDVPSAQVAPEGLVGDRRWVVLDPDGNRVSATHCHQLLGFLATHYPAGLQISARDGATVRVETPGSDARRISTGMSRVDQLSAADDDASAWLSERLGRPVVLAYQGDGDVREIGESHGGRPGERMRLADAGPILLVTEASLARLGDWVAETQQQEWLDPGEAARRFRPNVVVDGGEPFAEDDWFRVRIGDVTFRRGELCDRCVITTIDLDTLETTHEPIRTLARHRKWDGYTWFGVRLIPEFEKDAGTSRITVGDPVEVLQTRPLGVSA</sequence>
<evidence type="ECO:0000256" key="1">
    <source>
        <dbReference type="SAM" id="MobiDB-lite"/>
    </source>
</evidence>
<dbReference type="InterPro" id="IPR005303">
    <property type="entry name" value="MOCOS_middle"/>
</dbReference>
<protein>
    <submittedName>
        <fullName evidence="3">MOSC domain-containing protein</fullName>
    </submittedName>
</protein>
<proteinExistence type="predicted"/>
<dbReference type="GO" id="GO:0030151">
    <property type="term" value="F:molybdenum ion binding"/>
    <property type="evidence" value="ECO:0007669"/>
    <property type="project" value="InterPro"/>
</dbReference>
<feature type="domain" description="MOSC" evidence="2">
    <location>
        <begin position="110"/>
        <end position="276"/>
    </location>
</feature>
<dbReference type="RefSeq" id="WP_166314904.1">
    <property type="nucleotide sequence ID" value="NZ_CP049866.1"/>
</dbReference>